<feature type="transmembrane region" description="Helical" evidence="9">
    <location>
        <begin position="469"/>
        <end position="496"/>
    </location>
</feature>
<keyword evidence="3" id="KW-0813">Transport</keyword>
<keyword evidence="7 9" id="KW-1133">Transmembrane helix</keyword>
<name>A0ABS7G7U3_9BACT</name>
<feature type="transmembrane region" description="Helical" evidence="9">
    <location>
        <begin position="928"/>
        <end position="953"/>
    </location>
</feature>
<reference evidence="11 12" key="1">
    <citation type="submission" date="2021-08" db="EMBL/GenBank/DDBJ databases">
        <title>The genome sequence of Chitinophaga sp. B61.</title>
        <authorList>
            <person name="Zhang X."/>
        </authorList>
    </citation>
    <scope>NUCLEOTIDE SEQUENCE [LARGE SCALE GENOMIC DNA]</scope>
    <source>
        <strain evidence="11 12">B61</strain>
    </source>
</reference>
<dbReference type="Gene3D" id="3.30.70.1430">
    <property type="entry name" value="Multidrug efflux transporter AcrB pore domain"/>
    <property type="match status" value="2"/>
</dbReference>
<feature type="transmembrane region" description="Helical" evidence="9">
    <location>
        <begin position="433"/>
        <end position="457"/>
    </location>
</feature>
<organism evidence="11 12">
    <name type="scientific">Chitinophaga rhizophila</name>
    <dbReference type="NCBI Taxonomy" id="2866212"/>
    <lineage>
        <taxon>Bacteria</taxon>
        <taxon>Pseudomonadati</taxon>
        <taxon>Bacteroidota</taxon>
        <taxon>Chitinophagia</taxon>
        <taxon>Chitinophagales</taxon>
        <taxon>Chitinophagaceae</taxon>
        <taxon>Chitinophaga</taxon>
    </lineage>
</organism>
<evidence type="ECO:0000256" key="7">
    <source>
        <dbReference type="ARBA" id="ARBA00022989"/>
    </source>
</evidence>
<dbReference type="PANTHER" id="PTHR32063:SF9">
    <property type="entry name" value="SIMILAR TO MULTIDRUG RESISTANCE PROTEIN MEXB"/>
    <property type="match status" value="1"/>
</dbReference>
<evidence type="ECO:0000256" key="9">
    <source>
        <dbReference type="SAM" id="Phobius"/>
    </source>
</evidence>
<protein>
    <submittedName>
        <fullName evidence="11">Efflux RND transporter permease subunit</fullName>
    </submittedName>
</protein>
<gene>
    <name evidence="11" type="ORF">K1Y79_03405</name>
</gene>
<feature type="transmembrane region" description="Helical" evidence="9">
    <location>
        <begin position="974"/>
        <end position="993"/>
    </location>
</feature>
<feature type="transmembrane region" description="Helical" evidence="9">
    <location>
        <begin position="872"/>
        <end position="891"/>
    </location>
</feature>
<dbReference type="PROSITE" id="PS50156">
    <property type="entry name" value="SSD"/>
    <property type="match status" value="1"/>
</dbReference>
<evidence type="ECO:0000256" key="4">
    <source>
        <dbReference type="ARBA" id="ARBA00022475"/>
    </source>
</evidence>
<feature type="transmembrane region" description="Helical" evidence="9">
    <location>
        <begin position="1005"/>
        <end position="1031"/>
    </location>
</feature>
<dbReference type="SUPFAM" id="SSF82866">
    <property type="entry name" value="Multidrug efflux transporter AcrB transmembrane domain"/>
    <property type="match status" value="2"/>
</dbReference>
<dbReference type="Proteomes" id="UP000812961">
    <property type="component" value="Unassembled WGS sequence"/>
</dbReference>
<feature type="transmembrane region" description="Helical" evidence="9">
    <location>
        <begin position="898"/>
        <end position="922"/>
    </location>
</feature>
<feature type="transmembrane region" description="Helical" evidence="9">
    <location>
        <begin position="365"/>
        <end position="385"/>
    </location>
</feature>
<dbReference type="InterPro" id="IPR000731">
    <property type="entry name" value="SSD"/>
</dbReference>
<dbReference type="InterPro" id="IPR027463">
    <property type="entry name" value="AcrB_DN_DC_subdom"/>
</dbReference>
<evidence type="ECO:0000313" key="12">
    <source>
        <dbReference type="Proteomes" id="UP000812961"/>
    </source>
</evidence>
<keyword evidence="8 9" id="KW-0472">Membrane</keyword>
<dbReference type="PANTHER" id="PTHR32063">
    <property type="match status" value="1"/>
</dbReference>
<evidence type="ECO:0000256" key="2">
    <source>
        <dbReference type="ARBA" id="ARBA00010942"/>
    </source>
</evidence>
<evidence type="ECO:0000259" key="10">
    <source>
        <dbReference type="PROSITE" id="PS50156"/>
    </source>
</evidence>
<feature type="domain" description="SSD" evidence="10">
    <location>
        <begin position="369"/>
        <end position="494"/>
    </location>
</feature>
<evidence type="ECO:0000256" key="6">
    <source>
        <dbReference type="ARBA" id="ARBA00022692"/>
    </source>
</evidence>
<evidence type="ECO:0000256" key="1">
    <source>
        <dbReference type="ARBA" id="ARBA00004429"/>
    </source>
</evidence>
<keyword evidence="5" id="KW-0997">Cell inner membrane</keyword>
<dbReference type="RefSeq" id="WP_220248591.1">
    <property type="nucleotide sequence ID" value="NZ_JAICCF010000001.1"/>
</dbReference>
<comment type="similarity">
    <text evidence="2">Belongs to the resistance-nodulation-cell division (RND) (TC 2.A.6) family.</text>
</comment>
<feature type="transmembrane region" description="Helical" evidence="9">
    <location>
        <begin position="391"/>
        <end position="412"/>
    </location>
</feature>
<proteinExistence type="inferred from homology"/>
<sequence length="1061" mass="114576">MLNKIIQRPVLATVLSVILVILGIVGLSRLPVTQFPDIAPPSVVVAATFPGGNAATVLRSVVTPIEEAVNGVENMTYIQSTASNDGTASITVFFKLGTDPDQAAVNVQNRVSQVTSQLPAEVIQAGVTTTKQQNGMIMVLDLYSEDRAKYDETFLQNYAKINVVPELKRIPGVGQVQIFGAKDYSMRVWLDPEKLSAHNVTSTDVISAIQDQSLEAAPGKFGEGSNEPLSYVINYTGKFNNPEQYEHIVVRADADGSVLYLKDLARVELGAANYTTDNRLNGNDAVTMAVFQTNGSNANAIQLAVEESMEKASAGFPKGVKYHITMSTKEQLDVSIEQVKHTLIEAFILVFVIVFIFLQDFRSTLIPAIAVPVSLVGTFFFLQMLGFSINMLTLFALVLAIGIVVDDAIVVVEAVHGKMERSHLNPRAATVSALSEISGAIISITLVMTAVFLPVGFMEGPTGVFYRQFAFTLAIAILISAFNALTLSPALCALILKNNHTGGHDNHSKKGFSRRFFAAFNTGFNAVTNKYARGVKSLVRFKWIALGGLAAITGVSVWLMNSTPKGFIPNEDGSFVALSLSLPAGSGMERTTEVLKRADSILRTIPAVESATTISGFNLLSNSAGPAYALGFMKLKPIEERGDVQEINAVVGVINEKLATIKEGTFNIFTFPTVPGFGSFNGLELVLQDRTGGSIDKFSQTANAFIGEMMQQPEIAVAFTMFRADFPQYQLEVDAVKAKQLGVSVSNLLSNLQTNLGSSQASDFNLFGKYYRVMVQASPDSRSKPESLDGMFVRNDKGEMVPVNNIIKLKRVYGPETMNRYNLYNSIALNAVPKPGYSTGDAINAVERLAASKLPAGYSFEWTGLSREEKMAGSQMIVIFALALIFVYFLLAAQYESYLLPLAVICSIPTGILGVFLGIRAAGIDNNIYVQVGLVMLIGLLAKNAILIVEFAVQRRKAGKTLVSAAIEAAKLRLRPIIMTSLAFVAGLLPLMTVKGPSAEGNHSISIGTAGGMLTGVILGIFIIPVLFVVFQYLQEKVSRKPPVEKPAENGQLLHHAHMQH</sequence>
<keyword evidence="12" id="KW-1185">Reference proteome</keyword>
<dbReference type="InterPro" id="IPR004764">
    <property type="entry name" value="MdtF-like"/>
</dbReference>
<keyword evidence="6 9" id="KW-0812">Transmembrane</keyword>
<dbReference type="Gene3D" id="3.30.2090.10">
    <property type="entry name" value="Multidrug efflux transporter AcrB TolC docking domain, DN and DC subdomains"/>
    <property type="match status" value="2"/>
</dbReference>
<feature type="transmembrane region" description="Helical" evidence="9">
    <location>
        <begin position="543"/>
        <end position="560"/>
    </location>
</feature>
<dbReference type="Gene3D" id="1.20.1640.10">
    <property type="entry name" value="Multidrug efflux transporter AcrB transmembrane domain"/>
    <property type="match status" value="2"/>
</dbReference>
<dbReference type="SUPFAM" id="SSF82693">
    <property type="entry name" value="Multidrug efflux transporter AcrB pore domain, PN1, PN2, PC1 and PC2 subdomains"/>
    <property type="match status" value="4"/>
</dbReference>
<comment type="subcellular location">
    <subcellularLocation>
        <location evidence="1">Cell inner membrane</location>
        <topology evidence="1">Multi-pass membrane protein</topology>
    </subcellularLocation>
</comment>
<dbReference type="Gene3D" id="3.30.70.1440">
    <property type="entry name" value="Multidrug efflux transporter AcrB pore domain"/>
    <property type="match status" value="1"/>
</dbReference>
<evidence type="ECO:0000256" key="8">
    <source>
        <dbReference type="ARBA" id="ARBA00023136"/>
    </source>
</evidence>
<dbReference type="EMBL" id="JAICCF010000001">
    <property type="protein sequence ID" value="MBW8683370.1"/>
    <property type="molecule type" value="Genomic_DNA"/>
</dbReference>
<dbReference type="SUPFAM" id="SSF82714">
    <property type="entry name" value="Multidrug efflux transporter AcrB TolC docking domain, DN and DC subdomains"/>
    <property type="match status" value="2"/>
</dbReference>
<evidence type="ECO:0000256" key="3">
    <source>
        <dbReference type="ARBA" id="ARBA00022448"/>
    </source>
</evidence>
<dbReference type="Pfam" id="PF00873">
    <property type="entry name" value="ACR_tran"/>
    <property type="match status" value="1"/>
</dbReference>
<comment type="caution">
    <text evidence="11">The sequence shown here is derived from an EMBL/GenBank/DDBJ whole genome shotgun (WGS) entry which is preliminary data.</text>
</comment>
<accession>A0ABS7G7U3</accession>
<dbReference type="NCBIfam" id="TIGR00915">
    <property type="entry name" value="2A0602"/>
    <property type="match status" value="1"/>
</dbReference>
<dbReference type="InterPro" id="IPR001036">
    <property type="entry name" value="Acrflvin-R"/>
</dbReference>
<evidence type="ECO:0000313" key="11">
    <source>
        <dbReference type="EMBL" id="MBW8683370.1"/>
    </source>
</evidence>
<dbReference type="Gene3D" id="3.30.70.1320">
    <property type="entry name" value="Multidrug efflux transporter AcrB pore domain like"/>
    <property type="match status" value="1"/>
</dbReference>
<dbReference type="PRINTS" id="PR00702">
    <property type="entry name" value="ACRIFLAVINRP"/>
</dbReference>
<feature type="transmembrane region" description="Helical" evidence="9">
    <location>
        <begin position="341"/>
        <end position="358"/>
    </location>
</feature>
<keyword evidence="4" id="KW-1003">Cell membrane</keyword>
<evidence type="ECO:0000256" key="5">
    <source>
        <dbReference type="ARBA" id="ARBA00022519"/>
    </source>
</evidence>